<dbReference type="EMBL" id="JANBVO010000046">
    <property type="protein sequence ID" value="KAJ9133970.1"/>
    <property type="molecule type" value="Genomic_DNA"/>
</dbReference>
<feature type="compositionally biased region" description="Polar residues" evidence="1">
    <location>
        <begin position="109"/>
        <end position="120"/>
    </location>
</feature>
<dbReference type="AlphaFoldDB" id="A0AA38R2Y7"/>
<evidence type="ECO:0000256" key="2">
    <source>
        <dbReference type="SAM" id="Phobius"/>
    </source>
</evidence>
<gene>
    <name evidence="4" type="ORF">NKR23_g10375</name>
</gene>
<keyword evidence="2" id="KW-0472">Membrane</keyword>
<organism evidence="4 5">
    <name type="scientific">Pleurostoma richardsiae</name>
    <dbReference type="NCBI Taxonomy" id="41990"/>
    <lineage>
        <taxon>Eukaryota</taxon>
        <taxon>Fungi</taxon>
        <taxon>Dikarya</taxon>
        <taxon>Ascomycota</taxon>
        <taxon>Pezizomycotina</taxon>
        <taxon>Sordariomycetes</taxon>
        <taxon>Sordariomycetidae</taxon>
        <taxon>Calosphaeriales</taxon>
        <taxon>Pleurostomataceae</taxon>
        <taxon>Pleurostoma</taxon>
    </lineage>
</organism>
<feature type="signal peptide" evidence="3">
    <location>
        <begin position="1"/>
        <end position="23"/>
    </location>
</feature>
<keyword evidence="2" id="KW-1133">Transmembrane helix</keyword>
<feature type="transmembrane region" description="Helical" evidence="2">
    <location>
        <begin position="164"/>
        <end position="187"/>
    </location>
</feature>
<feature type="chain" id="PRO_5041441463" evidence="3">
    <location>
        <begin position="24"/>
        <end position="479"/>
    </location>
</feature>
<proteinExistence type="predicted"/>
<accession>A0AA38R2Y7</accession>
<keyword evidence="5" id="KW-1185">Reference proteome</keyword>
<evidence type="ECO:0000256" key="3">
    <source>
        <dbReference type="SAM" id="SignalP"/>
    </source>
</evidence>
<feature type="compositionally biased region" description="Low complexity" evidence="1">
    <location>
        <begin position="385"/>
        <end position="397"/>
    </location>
</feature>
<dbReference type="Proteomes" id="UP001174694">
    <property type="component" value="Unassembled WGS sequence"/>
</dbReference>
<feature type="compositionally biased region" description="Basic residues" evidence="1">
    <location>
        <begin position="358"/>
        <end position="384"/>
    </location>
</feature>
<reference evidence="4" key="1">
    <citation type="submission" date="2022-07" db="EMBL/GenBank/DDBJ databases">
        <title>Fungi with potential for degradation of polypropylene.</title>
        <authorList>
            <person name="Gostincar C."/>
        </authorList>
    </citation>
    <scope>NUCLEOTIDE SEQUENCE</scope>
    <source>
        <strain evidence="4">EXF-13308</strain>
    </source>
</reference>
<evidence type="ECO:0000313" key="4">
    <source>
        <dbReference type="EMBL" id="KAJ9133970.1"/>
    </source>
</evidence>
<feature type="region of interest" description="Disordered" evidence="1">
    <location>
        <begin position="245"/>
        <end position="266"/>
    </location>
</feature>
<comment type="caution">
    <text evidence="4">The sequence shown here is derived from an EMBL/GenBank/DDBJ whole genome shotgun (WGS) entry which is preliminary data.</text>
</comment>
<feature type="compositionally biased region" description="Low complexity" evidence="1">
    <location>
        <begin position="305"/>
        <end position="314"/>
    </location>
</feature>
<feature type="compositionally biased region" description="Low complexity" evidence="1">
    <location>
        <begin position="89"/>
        <end position="98"/>
    </location>
</feature>
<feature type="region of interest" description="Disordered" evidence="1">
    <location>
        <begin position="89"/>
        <end position="120"/>
    </location>
</feature>
<sequence length="479" mass="49323">MFLARVLLAAAGWSLLLCPVVEASAFVVMDARAESPASGSQKGPATELALSALSALATAIPSSSTESTSPTVLVKTTTLIISVTPASQPSTIVTSSSSAEPLTKGEDPSPSSSAGSNALVTGSGDGSNVLSGSSALTSSAPSSSTSAVMTNGYTSGIGSSRTTVITLSTVLSIVGAFVILGVISVCWRHRQTRRFLFFRRGITPIDDDEIATWKVGSGRGEKSGGRGQAPAPVMGPGGLALAGYGATGPLTGSPPGPSHAKKASVSSYTKKPPSVIVYPHPSVAAGQGAGGGRFSEDSHTSPRHYGSYSSYGGSTKRSFEHRGGELASPAPIQARAPNARAGLTDESVPGDEPFLPSPKRHPSRLSKVQPAHHHHHSHHGRTRGSRSSSMRSFTGGSVAWADPFKNQHQDGGGYGSDLELSSSPPRVSHEYVQDHRGRHSRVFSSSSIPPRVSFGDDYVVGGLSPRPSVRDDEIGRAIG</sequence>
<feature type="region of interest" description="Disordered" evidence="1">
    <location>
        <begin position="278"/>
        <end position="426"/>
    </location>
</feature>
<evidence type="ECO:0000256" key="1">
    <source>
        <dbReference type="SAM" id="MobiDB-lite"/>
    </source>
</evidence>
<protein>
    <submittedName>
        <fullName evidence="4">Uncharacterized protein</fullName>
    </submittedName>
</protein>
<keyword evidence="3" id="KW-0732">Signal</keyword>
<name>A0AA38R2Y7_9PEZI</name>
<evidence type="ECO:0000313" key="5">
    <source>
        <dbReference type="Proteomes" id="UP001174694"/>
    </source>
</evidence>
<keyword evidence="2" id="KW-0812">Transmembrane</keyword>